<accession>A0A899FW98</accession>
<name>A0A899FW98_9ASCO</name>
<gene>
    <name evidence="2" type="ORF">MERGE_001612</name>
</gene>
<keyword evidence="3" id="KW-1185">Reference proteome</keyword>
<dbReference type="EMBL" id="CP054533">
    <property type="protein sequence ID" value="QSL64312.1"/>
    <property type="molecule type" value="Genomic_DNA"/>
</dbReference>
<evidence type="ECO:0000313" key="2">
    <source>
        <dbReference type="EMBL" id="QSL64312.1"/>
    </source>
</evidence>
<dbReference type="Pfam" id="PF00646">
    <property type="entry name" value="F-box"/>
    <property type="match status" value="1"/>
</dbReference>
<reference evidence="2" key="1">
    <citation type="submission" date="2020-06" db="EMBL/GenBank/DDBJ databases">
        <title>Genomes of multiple members of Pneumocystis genus reveal paths to human pathogen Pneumocystis jirovecii.</title>
        <authorList>
            <person name="Cisse O.H."/>
            <person name="Ma L."/>
            <person name="Dekker J."/>
            <person name="Khil P."/>
            <person name="Jo J."/>
            <person name="Brenchley J."/>
            <person name="Blair R."/>
            <person name="Pahar B."/>
            <person name="Chabe M."/>
            <person name="Van Rompay K.A."/>
            <person name="Keesler R."/>
            <person name="Sukura A."/>
            <person name="Hirsch V."/>
            <person name="Kutty G."/>
            <person name="Liu Y."/>
            <person name="Peng L."/>
            <person name="Chen J."/>
            <person name="Song J."/>
            <person name="Weissenbacher-Lang C."/>
            <person name="Xu J."/>
            <person name="Upham N.S."/>
            <person name="Stajich J.E."/>
            <person name="Cuomo C.A."/>
            <person name="Cushion M.T."/>
            <person name="Kovacs J.A."/>
        </authorList>
    </citation>
    <scope>NUCLEOTIDE SEQUENCE</scope>
    <source>
        <strain evidence="2">2A</strain>
    </source>
</reference>
<evidence type="ECO:0000313" key="3">
    <source>
        <dbReference type="Proteomes" id="UP000663699"/>
    </source>
</evidence>
<dbReference type="OrthoDB" id="5295250at2759"/>
<sequence>MPLVCSFKDIYYHASPYHRRLMIDTLFIESSPADLWYIHQKLINKKSYYFDILGHLPYELLEMVFKHLNIQDIITFSMKGTLKSFNVLYPYNKTTHFSLYTRLHDHYLILYNHSITESSNKGITLYRLKSGISQKDAIYISTENYGGMLNVSLDSYILVGVNYFGVFYIWSLNTLELIDTFKLGSSDVASMACHNNNICINTFSKTLEQIDPNLPKKCNIIAMEFLKNDELILCVENMTSNNEISYYQYRIYALSSNCGRILRYRNKLMIFYELNSDRYLKMDLKTMHTLVCLFHKNHIQELEYLVYPQSSFIIKHLKSIDNSSDNGLYIENCDPETGLLLSKNRILGSENIIYDQPYLKNRNSLQGNDNWIVYNHQNKVFLWEL</sequence>
<dbReference type="CDD" id="cd09917">
    <property type="entry name" value="F-box_SF"/>
    <property type="match status" value="1"/>
</dbReference>
<protein>
    <recommendedName>
        <fullName evidence="1">F-box domain-containing protein</fullName>
    </recommendedName>
</protein>
<dbReference type="AlphaFoldDB" id="A0A899FW98"/>
<dbReference type="SUPFAM" id="SSF50969">
    <property type="entry name" value="YVTN repeat-like/Quinoprotein amine dehydrogenase"/>
    <property type="match status" value="1"/>
</dbReference>
<proteinExistence type="predicted"/>
<dbReference type="Proteomes" id="UP000663699">
    <property type="component" value="Chromosome 2"/>
</dbReference>
<dbReference type="PROSITE" id="PS50181">
    <property type="entry name" value="FBOX"/>
    <property type="match status" value="1"/>
</dbReference>
<dbReference type="InterPro" id="IPR001810">
    <property type="entry name" value="F-box_dom"/>
</dbReference>
<organism evidence="2 3">
    <name type="scientific">Pneumocystis wakefieldiae</name>
    <dbReference type="NCBI Taxonomy" id="38082"/>
    <lineage>
        <taxon>Eukaryota</taxon>
        <taxon>Fungi</taxon>
        <taxon>Dikarya</taxon>
        <taxon>Ascomycota</taxon>
        <taxon>Taphrinomycotina</taxon>
        <taxon>Pneumocystomycetes</taxon>
        <taxon>Pneumocystaceae</taxon>
        <taxon>Pneumocystis</taxon>
    </lineage>
</organism>
<feature type="domain" description="F-box" evidence="1">
    <location>
        <begin position="50"/>
        <end position="103"/>
    </location>
</feature>
<evidence type="ECO:0000259" key="1">
    <source>
        <dbReference type="PROSITE" id="PS50181"/>
    </source>
</evidence>
<dbReference type="InterPro" id="IPR011044">
    <property type="entry name" value="Quino_amine_DH_bsu"/>
</dbReference>